<keyword evidence="4" id="KW-1185">Reference proteome</keyword>
<dbReference type="SUPFAM" id="SSF56281">
    <property type="entry name" value="Metallo-hydrolase/oxidoreductase"/>
    <property type="match status" value="1"/>
</dbReference>
<proteinExistence type="inferred from homology"/>
<evidence type="ECO:0000313" key="3">
    <source>
        <dbReference type="EMBL" id="QNA46699.1"/>
    </source>
</evidence>
<name>A0A7G5XMJ6_9BACT</name>
<gene>
    <name evidence="3" type="ORF">H4075_06620</name>
</gene>
<comment type="similarity">
    <text evidence="1">Belongs to the metallo-beta-lactamase superfamily. Class-B beta-lactamase family.</text>
</comment>
<reference evidence="4" key="1">
    <citation type="submission" date="2020-08" db="EMBL/GenBank/DDBJ databases">
        <title>Lacibacter sp. S13-6-6 genome sequencing.</title>
        <authorList>
            <person name="Jin L."/>
        </authorList>
    </citation>
    <scope>NUCLEOTIDE SEQUENCE [LARGE SCALE GENOMIC DNA]</scope>
    <source>
        <strain evidence="4">S13-6-6</strain>
    </source>
</reference>
<organism evidence="3 4">
    <name type="scientific">Lacibacter sediminis</name>
    <dbReference type="NCBI Taxonomy" id="2760713"/>
    <lineage>
        <taxon>Bacteria</taxon>
        <taxon>Pseudomonadati</taxon>
        <taxon>Bacteroidota</taxon>
        <taxon>Chitinophagia</taxon>
        <taxon>Chitinophagales</taxon>
        <taxon>Chitinophagaceae</taxon>
        <taxon>Lacibacter</taxon>
    </lineage>
</organism>
<dbReference type="EMBL" id="CP060007">
    <property type="protein sequence ID" value="QNA46699.1"/>
    <property type="molecule type" value="Genomic_DNA"/>
</dbReference>
<dbReference type="SMART" id="SM00849">
    <property type="entry name" value="Lactamase_B"/>
    <property type="match status" value="1"/>
</dbReference>
<protein>
    <submittedName>
        <fullName evidence="3">MBL fold metallo-hydrolase</fullName>
    </submittedName>
</protein>
<evidence type="ECO:0000256" key="1">
    <source>
        <dbReference type="ARBA" id="ARBA00005250"/>
    </source>
</evidence>
<evidence type="ECO:0000259" key="2">
    <source>
        <dbReference type="SMART" id="SM00849"/>
    </source>
</evidence>
<accession>A0A7G5XMJ6</accession>
<dbReference type="InterPro" id="IPR050855">
    <property type="entry name" value="NDM-1-like"/>
</dbReference>
<dbReference type="InterPro" id="IPR036866">
    <property type="entry name" value="RibonucZ/Hydroxyglut_hydro"/>
</dbReference>
<dbReference type="CDD" id="cd16282">
    <property type="entry name" value="metallo-hydrolase-like_MBL-fold"/>
    <property type="match status" value="1"/>
</dbReference>
<dbReference type="InterPro" id="IPR001279">
    <property type="entry name" value="Metallo-B-lactamas"/>
</dbReference>
<evidence type="ECO:0000313" key="4">
    <source>
        <dbReference type="Proteomes" id="UP000515344"/>
    </source>
</evidence>
<dbReference type="KEGG" id="lacs:H4075_06620"/>
<dbReference type="PANTHER" id="PTHR42951">
    <property type="entry name" value="METALLO-BETA-LACTAMASE DOMAIN-CONTAINING"/>
    <property type="match status" value="1"/>
</dbReference>
<dbReference type="PANTHER" id="PTHR42951:SF4">
    <property type="entry name" value="ACYL-COENZYME A THIOESTERASE MBLAC2"/>
    <property type="match status" value="1"/>
</dbReference>
<sequence length="315" mass="34535">MHQTGTITRGQFLRFAGIITAGLTFAPREIFAQESPVTTIIAAAAKDPVIVQLLRGNIHLLEGSGGNIAVFDGPEGKLMVDAGISVSQKKIMASLSKISTKPTKYLINTHWHFDHADGNEWVHNTGATIIAHANTKKNLSKTITVKDWNYTFKPHTKAGLPTVVFQKEHTLKFNGSAIQLRYYPPAHTDSDISVYFPSADVLHVGDTWWNAHYPFIDHDSGGNLDGMINACTQNLAMSTDKTLIIPGHGAVGNRTDLLEYRDMLVSVKEHVSKLKKSGMSLNATIDAKPTKVFDSKFGNFVLNGAFFTKLVYADV</sequence>
<dbReference type="Proteomes" id="UP000515344">
    <property type="component" value="Chromosome"/>
</dbReference>
<dbReference type="Pfam" id="PF00753">
    <property type="entry name" value="Lactamase_B"/>
    <property type="match status" value="1"/>
</dbReference>
<dbReference type="GO" id="GO:0017001">
    <property type="term" value="P:antibiotic catabolic process"/>
    <property type="evidence" value="ECO:0007669"/>
    <property type="project" value="UniProtKB-ARBA"/>
</dbReference>
<dbReference type="Gene3D" id="3.60.15.10">
    <property type="entry name" value="Ribonuclease Z/Hydroxyacylglutathione hydrolase-like"/>
    <property type="match status" value="1"/>
</dbReference>
<dbReference type="AlphaFoldDB" id="A0A7G5XMJ6"/>
<feature type="domain" description="Metallo-beta-lactamase" evidence="2">
    <location>
        <begin position="55"/>
        <end position="248"/>
    </location>
</feature>